<dbReference type="AlphaFoldDB" id="A0A131ZUR9"/>
<proteinExistence type="predicted"/>
<accession>A0A131ZUR9</accession>
<dbReference type="VEuPathDB" id="VectorBase:SSCA004729"/>
<evidence type="ECO:0000313" key="2">
    <source>
        <dbReference type="Proteomes" id="UP000616769"/>
    </source>
</evidence>
<name>A0A131ZUR9_SARSC</name>
<evidence type="ECO:0000313" key="1">
    <source>
        <dbReference type="EMBL" id="KPM02497.1"/>
    </source>
</evidence>
<organism evidence="1 2">
    <name type="scientific">Sarcoptes scabiei</name>
    <name type="common">Itch mite</name>
    <name type="synonym">Acarus scabiei</name>
    <dbReference type="NCBI Taxonomy" id="52283"/>
    <lineage>
        <taxon>Eukaryota</taxon>
        <taxon>Metazoa</taxon>
        <taxon>Ecdysozoa</taxon>
        <taxon>Arthropoda</taxon>
        <taxon>Chelicerata</taxon>
        <taxon>Arachnida</taxon>
        <taxon>Acari</taxon>
        <taxon>Acariformes</taxon>
        <taxon>Sarcoptiformes</taxon>
        <taxon>Astigmata</taxon>
        <taxon>Psoroptidia</taxon>
        <taxon>Sarcoptoidea</taxon>
        <taxon>Sarcoptidae</taxon>
        <taxon>Sarcoptinae</taxon>
        <taxon>Sarcoptes</taxon>
    </lineage>
</organism>
<protein>
    <submittedName>
        <fullName evidence="1">Uncharacterized protein</fullName>
    </submittedName>
</protein>
<gene>
    <name evidence="1" type="ORF">QR98_0009110</name>
</gene>
<sequence>MNNLFLTICSIVLLITFRQADCTFWLSKNREVNPLYSQSLYPKTYGSWGQNYYGPQNYGTNLGWRKSPDNLLQRIGWIDEPIQQRSWIDSTQWPSQRNEPWTPSDIVITPKIYPTYSNYGWNQGKFYGKDYQYNRNRYQYGYKRNYAGSSIGNW</sequence>
<dbReference type="Proteomes" id="UP000616769">
    <property type="component" value="Unassembled WGS sequence"/>
</dbReference>
<reference evidence="1 2" key="1">
    <citation type="journal article" date="2015" name="Parasit. Vectors">
        <title>Draft genome of the scabies mite.</title>
        <authorList>
            <person name="Rider S.D.Jr."/>
            <person name="Morgan M.S."/>
            <person name="Arlian L.G."/>
        </authorList>
    </citation>
    <scope>NUCLEOTIDE SEQUENCE [LARGE SCALE GENOMIC DNA]</scope>
    <source>
        <strain evidence="1">Arlian Lab</strain>
    </source>
</reference>
<dbReference type="EMBL" id="JXLN01002082">
    <property type="protein sequence ID" value="KPM02497.1"/>
    <property type="molecule type" value="Genomic_DNA"/>
</dbReference>
<comment type="caution">
    <text evidence="1">The sequence shown here is derived from an EMBL/GenBank/DDBJ whole genome shotgun (WGS) entry which is preliminary data.</text>
</comment>